<dbReference type="SUPFAM" id="SSF51905">
    <property type="entry name" value="FAD/NAD(P)-binding domain"/>
    <property type="match status" value="1"/>
</dbReference>
<dbReference type="STRING" id="1075402.AN216_08475"/>
<name>A0A1E7KK48_9ACTN</name>
<dbReference type="Pfam" id="PF13450">
    <property type="entry name" value="NAD_binding_8"/>
    <property type="match status" value="1"/>
</dbReference>
<protein>
    <recommendedName>
        <fullName evidence="3">FAD-dependent oxidoreductase</fullName>
    </recommendedName>
</protein>
<dbReference type="OrthoDB" id="833207at2"/>
<evidence type="ECO:0008006" key="3">
    <source>
        <dbReference type="Google" id="ProtNLM"/>
    </source>
</evidence>
<dbReference type="EMBL" id="LJGU01000114">
    <property type="protein sequence ID" value="OEV04227.1"/>
    <property type="molecule type" value="Genomic_DNA"/>
</dbReference>
<sequence length="475" mass="50290">MRSIRDAVVVGAGPNGLSAAVELARRGFSVEVFEALDTAGGGARTEELTLPGFRHDTCSAGHPLGIASPAFRGMPLERHGLEWLQSELPMAHPFPDGDAAVLARSVARTAASLGSRDAGAYRRLVTPHLANWERLCEDFLGLGSAFNGGFPRDPLALARFGLAGLQPASWVSRRFHGERARGLFAGLAAHVIAPTSTFATAGIALVFALAGHAHGWPVARGGSQSVSDALAGYLRELGGTLHTGVTVKRLDELPPARAYVFDTAPTALARIAGLGNAYDGYRYGPSVFKIDYALDGPVPWLDEAARRATTVHVGPTAGVIDDAMRRAVQGRDPDRPFLITTQPSVVDPSRAPEGKQTFWAYGHVPNGWAGDATELVERQLDRFAPGFRDRVLARATTGPQELARRNANYVGGDIACGAASGLQLLLRPKLSRVPYATAHPAVFLCSSATPPGPGVHGMSGHHAARAVWRRLSLGR</sequence>
<keyword evidence="2" id="KW-1185">Reference proteome</keyword>
<evidence type="ECO:0000313" key="2">
    <source>
        <dbReference type="Proteomes" id="UP000176101"/>
    </source>
</evidence>
<proteinExistence type="predicted"/>
<accession>A0A1E7KK48</accession>
<evidence type="ECO:0000313" key="1">
    <source>
        <dbReference type="EMBL" id="OEV04227.1"/>
    </source>
</evidence>
<dbReference type="PANTHER" id="PTHR10668:SF105">
    <property type="entry name" value="DEHYDROGENASE-RELATED"/>
    <property type="match status" value="1"/>
</dbReference>
<dbReference type="Proteomes" id="UP000176101">
    <property type="component" value="Unassembled WGS sequence"/>
</dbReference>
<dbReference type="RefSeq" id="WP_070195974.1">
    <property type="nucleotide sequence ID" value="NZ_LJGU01000114.1"/>
</dbReference>
<dbReference type="PATRIC" id="fig|1075402.3.peg.4507"/>
<dbReference type="InterPro" id="IPR036188">
    <property type="entry name" value="FAD/NAD-bd_sf"/>
</dbReference>
<dbReference type="AlphaFoldDB" id="A0A1E7KK48"/>
<dbReference type="PANTHER" id="PTHR10668">
    <property type="entry name" value="PHYTOENE DEHYDROGENASE"/>
    <property type="match status" value="1"/>
</dbReference>
<gene>
    <name evidence="1" type="ORF">AN216_08475</name>
</gene>
<organism evidence="1 2">
    <name type="scientific">Streptomyces oceani</name>
    <dbReference type="NCBI Taxonomy" id="1075402"/>
    <lineage>
        <taxon>Bacteria</taxon>
        <taxon>Bacillati</taxon>
        <taxon>Actinomycetota</taxon>
        <taxon>Actinomycetes</taxon>
        <taxon>Kitasatosporales</taxon>
        <taxon>Streptomycetaceae</taxon>
        <taxon>Streptomyces</taxon>
    </lineage>
</organism>
<dbReference type="Gene3D" id="3.50.50.60">
    <property type="entry name" value="FAD/NAD(P)-binding domain"/>
    <property type="match status" value="1"/>
</dbReference>
<comment type="caution">
    <text evidence="1">The sequence shown here is derived from an EMBL/GenBank/DDBJ whole genome shotgun (WGS) entry which is preliminary data.</text>
</comment>
<reference evidence="1 2" key="1">
    <citation type="journal article" date="2016" name="Front. Microbiol.">
        <title>Comparative Genomics Analysis of Streptomyces Species Reveals Their Adaptation to the Marine Environment and Their Diversity at the Genomic Level.</title>
        <authorList>
            <person name="Tian X."/>
            <person name="Zhang Z."/>
            <person name="Yang T."/>
            <person name="Chen M."/>
            <person name="Li J."/>
            <person name="Chen F."/>
            <person name="Yang J."/>
            <person name="Li W."/>
            <person name="Zhang B."/>
            <person name="Zhang Z."/>
            <person name="Wu J."/>
            <person name="Zhang C."/>
            <person name="Long L."/>
            <person name="Xiao J."/>
        </authorList>
    </citation>
    <scope>NUCLEOTIDE SEQUENCE [LARGE SCALE GENOMIC DNA]</scope>
    <source>
        <strain evidence="1 2">SCSIO 02100</strain>
    </source>
</reference>